<sequence length="76" mass="8652">MSRIALPLFLRATRANRAYRTEEGARERLADVTTRPRSYGPPRLLRKDIRFEVEQVDGWPVYTVLPASGQPRGGLV</sequence>
<dbReference type="Proteomes" id="UP001157109">
    <property type="component" value="Unassembled WGS sequence"/>
</dbReference>
<accession>A0ABQ6HRU8</accession>
<dbReference type="EMBL" id="BSUJ01000001">
    <property type="protein sequence ID" value="GMA20902.1"/>
    <property type="molecule type" value="Genomic_DNA"/>
</dbReference>
<protein>
    <submittedName>
        <fullName evidence="1">Uncharacterized protein</fullName>
    </submittedName>
</protein>
<reference evidence="2" key="1">
    <citation type="journal article" date="2019" name="Int. J. Syst. Evol. Microbiol.">
        <title>The Global Catalogue of Microorganisms (GCM) 10K type strain sequencing project: providing services to taxonomists for standard genome sequencing and annotation.</title>
        <authorList>
            <consortium name="The Broad Institute Genomics Platform"/>
            <consortium name="The Broad Institute Genome Sequencing Center for Infectious Disease"/>
            <person name="Wu L."/>
            <person name="Ma J."/>
        </authorList>
    </citation>
    <scope>NUCLEOTIDE SEQUENCE [LARGE SCALE GENOMIC DNA]</scope>
    <source>
        <strain evidence="2">NBRC 105830</strain>
    </source>
</reference>
<evidence type="ECO:0000313" key="2">
    <source>
        <dbReference type="Proteomes" id="UP001157109"/>
    </source>
</evidence>
<comment type="caution">
    <text evidence="1">The sequence shown here is derived from an EMBL/GenBank/DDBJ whole genome shotgun (WGS) entry which is preliminary data.</text>
</comment>
<keyword evidence="2" id="KW-1185">Reference proteome</keyword>
<evidence type="ECO:0000313" key="1">
    <source>
        <dbReference type="EMBL" id="GMA20902.1"/>
    </source>
</evidence>
<dbReference type="RefSeq" id="WP_241441249.1">
    <property type="nucleotide sequence ID" value="NZ_BSUJ01000001.1"/>
</dbReference>
<name>A0ABQ6HRU8_9MICO</name>
<proteinExistence type="predicted"/>
<gene>
    <name evidence="1" type="ORF">GCM10025862_29230</name>
</gene>
<organism evidence="1 2">
    <name type="scientific">Arsenicicoccus piscis</name>
    <dbReference type="NCBI Taxonomy" id="673954"/>
    <lineage>
        <taxon>Bacteria</taxon>
        <taxon>Bacillati</taxon>
        <taxon>Actinomycetota</taxon>
        <taxon>Actinomycetes</taxon>
        <taxon>Micrococcales</taxon>
        <taxon>Intrasporangiaceae</taxon>
        <taxon>Arsenicicoccus</taxon>
    </lineage>
</organism>